<dbReference type="Proteomes" id="UP000619457">
    <property type="component" value="Unassembled WGS sequence"/>
</dbReference>
<comment type="caution">
    <text evidence="1">The sequence shown here is derived from an EMBL/GenBank/DDBJ whole genome shotgun (WGS) entry which is preliminary data.</text>
</comment>
<gene>
    <name evidence="1" type="ORF">GCM10007049_16450</name>
</gene>
<name>A0A918PX06_9BACT</name>
<dbReference type="RefSeq" id="WP_018473490.1">
    <property type="nucleotide sequence ID" value="NZ_BMWX01000003.1"/>
</dbReference>
<proteinExistence type="predicted"/>
<evidence type="ECO:0000313" key="1">
    <source>
        <dbReference type="EMBL" id="GGZ24762.1"/>
    </source>
</evidence>
<reference evidence="1" key="2">
    <citation type="submission" date="2020-09" db="EMBL/GenBank/DDBJ databases">
        <authorList>
            <person name="Sun Q."/>
            <person name="Kim S."/>
        </authorList>
    </citation>
    <scope>NUCLEOTIDE SEQUENCE</scope>
    <source>
        <strain evidence="1">KCTC 12368</strain>
    </source>
</reference>
<sequence length="178" mass="20583">MEFNKLISEKLHPLFIENGFKLTEQSKHIVNYESGSLVVAMVHNPRENSNTLWIGRDGFQEVEIDNQVMKEFFNSDLKLCNLPQETFVNNVFLFFVGDGEGLIKGNESDVISLEKFSERRSSEYTESLINKQSLEAANKAWKEGNYTDVIRHLKKVDEESLPTSFKQKYKIAQKRLSN</sequence>
<accession>A0A918PX06</accession>
<keyword evidence="2" id="KW-1185">Reference proteome</keyword>
<protein>
    <submittedName>
        <fullName evidence="1">Uncharacterized protein</fullName>
    </submittedName>
</protein>
<dbReference type="AlphaFoldDB" id="A0A918PX06"/>
<organism evidence="1 2">
    <name type="scientific">Echinicola pacifica</name>
    <dbReference type="NCBI Taxonomy" id="346377"/>
    <lineage>
        <taxon>Bacteria</taxon>
        <taxon>Pseudomonadati</taxon>
        <taxon>Bacteroidota</taxon>
        <taxon>Cytophagia</taxon>
        <taxon>Cytophagales</taxon>
        <taxon>Cyclobacteriaceae</taxon>
        <taxon>Echinicola</taxon>
    </lineage>
</organism>
<reference evidence="1" key="1">
    <citation type="journal article" date="2014" name="Int. J. Syst. Evol. Microbiol.">
        <title>Complete genome sequence of Corynebacterium casei LMG S-19264T (=DSM 44701T), isolated from a smear-ripened cheese.</title>
        <authorList>
            <consortium name="US DOE Joint Genome Institute (JGI-PGF)"/>
            <person name="Walter F."/>
            <person name="Albersmeier A."/>
            <person name="Kalinowski J."/>
            <person name="Ruckert C."/>
        </authorList>
    </citation>
    <scope>NUCLEOTIDE SEQUENCE</scope>
    <source>
        <strain evidence="1">KCTC 12368</strain>
    </source>
</reference>
<evidence type="ECO:0000313" key="2">
    <source>
        <dbReference type="Proteomes" id="UP000619457"/>
    </source>
</evidence>
<dbReference type="EMBL" id="BMWX01000003">
    <property type="protein sequence ID" value="GGZ24762.1"/>
    <property type="molecule type" value="Genomic_DNA"/>
</dbReference>